<keyword evidence="1" id="KW-0472">Membrane</keyword>
<dbReference type="EMBL" id="CAJVPY010000315">
    <property type="protein sequence ID" value="CAG8465236.1"/>
    <property type="molecule type" value="Genomic_DNA"/>
</dbReference>
<sequence>MKIITNHKKANHSKKACKQNTNQTFAQPSIESTTDTHLIFPSSSIVTYLSTEEVNASLDSLNTQQIELSNAAFWKTSPFYLLLIFHTNSTLLIYWRHFLIPNKIVSS</sequence>
<evidence type="ECO:0000313" key="2">
    <source>
        <dbReference type="EMBL" id="CAG8465236.1"/>
    </source>
</evidence>
<keyword evidence="1" id="KW-1133">Transmembrane helix</keyword>
<feature type="transmembrane region" description="Helical" evidence="1">
    <location>
        <begin position="77"/>
        <end position="95"/>
    </location>
</feature>
<comment type="caution">
    <text evidence="2">The sequence shown here is derived from an EMBL/GenBank/DDBJ whole genome shotgun (WGS) entry which is preliminary data.</text>
</comment>
<reference evidence="2" key="1">
    <citation type="submission" date="2021-06" db="EMBL/GenBank/DDBJ databases">
        <authorList>
            <person name="Kallberg Y."/>
            <person name="Tangrot J."/>
            <person name="Rosling A."/>
        </authorList>
    </citation>
    <scope>NUCLEOTIDE SEQUENCE</scope>
    <source>
        <strain evidence="2">MA453B</strain>
    </source>
</reference>
<accession>A0A9N8VZ07</accession>
<protein>
    <submittedName>
        <fullName evidence="2">11690_t:CDS:1</fullName>
    </submittedName>
</protein>
<evidence type="ECO:0000313" key="3">
    <source>
        <dbReference type="Proteomes" id="UP000789405"/>
    </source>
</evidence>
<name>A0A9N8VZ07_9GLOM</name>
<evidence type="ECO:0000256" key="1">
    <source>
        <dbReference type="SAM" id="Phobius"/>
    </source>
</evidence>
<organism evidence="2 3">
    <name type="scientific">Dentiscutata erythropus</name>
    <dbReference type="NCBI Taxonomy" id="1348616"/>
    <lineage>
        <taxon>Eukaryota</taxon>
        <taxon>Fungi</taxon>
        <taxon>Fungi incertae sedis</taxon>
        <taxon>Mucoromycota</taxon>
        <taxon>Glomeromycotina</taxon>
        <taxon>Glomeromycetes</taxon>
        <taxon>Diversisporales</taxon>
        <taxon>Gigasporaceae</taxon>
        <taxon>Dentiscutata</taxon>
    </lineage>
</organism>
<dbReference type="AlphaFoldDB" id="A0A9N8VZ07"/>
<gene>
    <name evidence="2" type="ORF">DERYTH_LOCUS1197</name>
</gene>
<keyword evidence="3" id="KW-1185">Reference proteome</keyword>
<keyword evidence="1" id="KW-0812">Transmembrane</keyword>
<proteinExistence type="predicted"/>
<dbReference type="Proteomes" id="UP000789405">
    <property type="component" value="Unassembled WGS sequence"/>
</dbReference>
<dbReference type="OrthoDB" id="10391446at2759"/>